<dbReference type="Proteomes" id="UP000053825">
    <property type="component" value="Unassembled WGS sequence"/>
</dbReference>
<keyword evidence="3" id="KW-1185">Reference proteome</keyword>
<protein>
    <submittedName>
        <fullName evidence="2">Uncharacterized protein</fullName>
    </submittedName>
</protein>
<evidence type="ECO:0000313" key="2">
    <source>
        <dbReference type="EMBL" id="KOC71002.1"/>
    </source>
</evidence>
<proteinExistence type="predicted"/>
<evidence type="ECO:0000256" key="1">
    <source>
        <dbReference type="SAM" id="MobiDB-lite"/>
    </source>
</evidence>
<accession>A0A0L7RJ59</accession>
<feature type="region of interest" description="Disordered" evidence="1">
    <location>
        <begin position="1"/>
        <end position="20"/>
    </location>
</feature>
<dbReference type="AlphaFoldDB" id="A0A0L7RJ59"/>
<sequence>MLQVQQGSGAPPTSGLQGVGVSVGQQGMFMTQGVGVTGARAGFPVGSVGSSALQGPLAFLEKTTSNIGMPERRS</sequence>
<gene>
    <name evidence="2" type="ORF">WH47_04988</name>
</gene>
<evidence type="ECO:0000313" key="3">
    <source>
        <dbReference type="Proteomes" id="UP000053825"/>
    </source>
</evidence>
<dbReference type="OrthoDB" id="2286203at2759"/>
<organism evidence="2 3">
    <name type="scientific">Habropoda laboriosa</name>
    <dbReference type="NCBI Taxonomy" id="597456"/>
    <lineage>
        <taxon>Eukaryota</taxon>
        <taxon>Metazoa</taxon>
        <taxon>Ecdysozoa</taxon>
        <taxon>Arthropoda</taxon>
        <taxon>Hexapoda</taxon>
        <taxon>Insecta</taxon>
        <taxon>Pterygota</taxon>
        <taxon>Neoptera</taxon>
        <taxon>Endopterygota</taxon>
        <taxon>Hymenoptera</taxon>
        <taxon>Apocrita</taxon>
        <taxon>Aculeata</taxon>
        <taxon>Apoidea</taxon>
        <taxon>Anthophila</taxon>
        <taxon>Apidae</taxon>
        <taxon>Habropoda</taxon>
    </lineage>
</organism>
<dbReference type="STRING" id="597456.A0A0L7RJ59"/>
<dbReference type="EMBL" id="KQ414581">
    <property type="protein sequence ID" value="KOC71002.1"/>
    <property type="molecule type" value="Genomic_DNA"/>
</dbReference>
<reference evidence="2 3" key="1">
    <citation type="submission" date="2015-07" db="EMBL/GenBank/DDBJ databases">
        <title>The genome of Habropoda laboriosa.</title>
        <authorList>
            <person name="Pan H."/>
            <person name="Kapheim K."/>
        </authorList>
    </citation>
    <scope>NUCLEOTIDE SEQUENCE [LARGE SCALE GENOMIC DNA]</scope>
    <source>
        <strain evidence="2">0110345459</strain>
    </source>
</reference>
<name>A0A0L7RJ59_9HYME</name>